<dbReference type="InterPro" id="IPR036291">
    <property type="entry name" value="NAD(P)-bd_dom_sf"/>
</dbReference>
<evidence type="ECO:0000313" key="2">
    <source>
        <dbReference type="EMBL" id="HDS63254.1"/>
    </source>
</evidence>
<proteinExistence type="predicted"/>
<dbReference type="SUPFAM" id="SSF51735">
    <property type="entry name" value="NAD(P)-binding Rossmann-fold domains"/>
    <property type="match status" value="1"/>
</dbReference>
<reference evidence="2" key="1">
    <citation type="journal article" date="2020" name="mSystems">
        <title>Genome- and Community-Level Interaction Insights into Carbon Utilization and Element Cycling Functions of Hydrothermarchaeota in Hydrothermal Sediment.</title>
        <authorList>
            <person name="Zhou Z."/>
            <person name="Liu Y."/>
            <person name="Xu W."/>
            <person name="Pan J."/>
            <person name="Luo Z.H."/>
            <person name="Li M."/>
        </authorList>
    </citation>
    <scope>NUCLEOTIDE SEQUENCE</scope>
    <source>
        <strain evidence="2">SpSt-1183</strain>
    </source>
</reference>
<dbReference type="Pfam" id="PF02272">
    <property type="entry name" value="DHHA1"/>
    <property type="match status" value="1"/>
</dbReference>
<dbReference type="PANTHER" id="PTHR47618">
    <property type="entry name" value="BIFUNCTIONAL OLIGORIBONUCLEASE AND PAP PHOSPHATASE NRNA"/>
    <property type="match status" value="1"/>
</dbReference>
<dbReference type="InterPro" id="IPR001667">
    <property type="entry name" value="DDH_dom"/>
</dbReference>
<dbReference type="InterPro" id="IPR003156">
    <property type="entry name" value="DHHA1_dom"/>
</dbReference>
<comment type="caution">
    <text evidence="2">The sequence shown here is derived from an EMBL/GenBank/DDBJ whole genome shotgun (WGS) entry which is preliminary data.</text>
</comment>
<name>A0A831LVM6_9EURY</name>
<protein>
    <submittedName>
        <fullName evidence="2">Potassium transporter TrkA</fullName>
    </submittedName>
</protein>
<dbReference type="InterPro" id="IPR051319">
    <property type="entry name" value="Oligoribo/pAp-PDE_c-di-AMP_PDE"/>
</dbReference>
<feature type="domain" description="RCK N-terminal" evidence="1">
    <location>
        <begin position="24"/>
        <end position="138"/>
    </location>
</feature>
<sequence length="500" mass="54624">MVNYPERSHKTVMADAAQTGSSGKIKYLICGCGSTGYNVVEELLKETDSILILDKDEKRVQDLLDQKYQAIVRELKDPAALDELPVPEVIFVLSNDKDANLAVVRTAKAKYPSAHLIARATDPVSKNQLEAAGADVVLYPQEVIAKTAVLRIRRLSSSRIARRLYTLLGSWEGTLGIIAHTNPDPDSVSSAMALAVIAHDASGGKLVSRILYDGTIGHQENRAFVNLLDIKMEQITPELLSACDHLALVDSSGPGVNNALGKDARVNIIIDHHKNGTHDTSKVDFVDIRPGMGATASIMTQYLQELDIPVDTKVATALLYGIRADTRDFRRNITPQDFNYAAFLLPLTDRDILDKIMSPAVSQETLEVIGSAIQEREVVSGYLFANVGYLRNRDAVPQAADLLINLEGVNTAIIYGITDTSIIFSGRNRDIRIHIGKVLEEAFKGIGEAGGHATMAAAVIPLTYFSMVKDKEELLGLIIEPILKKIRRIVGLEDEAKHEV</sequence>
<dbReference type="PROSITE" id="PS51201">
    <property type="entry name" value="RCK_N"/>
    <property type="match status" value="1"/>
</dbReference>
<dbReference type="Gene3D" id="3.90.1640.10">
    <property type="entry name" value="inorganic pyrophosphatase (n-terminal core)"/>
    <property type="match status" value="1"/>
</dbReference>
<accession>A0A831LVM6</accession>
<dbReference type="Pfam" id="PF01368">
    <property type="entry name" value="DHH"/>
    <property type="match status" value="1"/>
</dbReference>
<dbReference type="GO" id="GO:0003676">
    <property type="term" value="F:nucleic acid binding"/>
    <property type="evidence" value="ECO:0007669"/>
    <property type="project" value="InterPro"/>
</dbReference>
<dbReference type="Gene3D" id="3.40.50.720">
    <property type="entry name" value="NAD(P)-binding Rossmann-like Domain"/>
    <property type="match status" value="1"/>
</dbReference>
<dbReference type="Pfam" id="PF02254">
    <property type="entry name" value="TrkA_N"/>
    <property type="match status" value="1"/>
</dbReference>
<organism evidence="2">
    <name type="scientific">Methanofollis liminatans</name>
    <dbReference type="NCBI Taxonomy" id="2201"/>
    <lineage>
        <taxon>Archaea</taxon>
        <taxon>Methanobacteriati</taxon>
        <taxon>Methanobacteriota</taxon>
        <taxon>Stenosarchaea group</taxon>
        <taxon>Methanomicrobia</taxon>
        <taxon>Methanomicrobiales</taxon>
        <taxon>Methanomicrobiaceae</taxon>
        <taxon>Methanofollis</taxon>
    </lineage>
</organism>
<dbReference type="InterPro" id="IPR038763">
    <property type="entry name" value="DHH_sf"/>
</dbReference>
<dbReference type="PANTHER" id="PTHR47618:SF1">
    <property type="entry name" value="BIFUNCTIONAL OLIGORIBONUCLEASE AND PAP PHOSPHATASE NRNA"/>
    <property type="match status" value="1"/>
</dbReference>
<dbReference type="Proteomes" id="UP000885648">
    <property type="component" value="Unassembled WGS sequence"/>
</dbReference>
<dbReference type="SUPFAM" id="SSF64182">
    <property type="entry name" value="DHH phosphoesterases"/>
    <property type="match status" value="1"/>
</dbReference>
<dbReference type="InterPro" id="IPR003148">
    <property type="entry name" value="RCK_N"/>
</dbReference>
<dbReference type="AlphaFoldDB" id="A0A831LVM6"/>
<gene>
    <name evidence="2" type="ORF">ENN52_03850</name>
</gene>
<dbReference type="EMBL" id="DSBY01000159">
    <property type="protein sequence ID" value="HDS63254.1"/>
    <property type="molecule type" value="Genomic_DNA"/>
</dbReference>
<dbReference type="GO" id="GO:0006813">
    <property type="term" value="P:potassium ion transport"/>
    <property type="evidence" value="ECO:0007669"/>
    <property type="project" value="InterPro"/>
</dbReference>
<evidence type="ECO:0000259" key="1">
    <source>
        <dbReference type="PROSITE" id="PS51201"/>
    </source>
</evidence>